<dbReference type="Proteomes" id="UP000007267">
    <property type="component" value="Unassembled WGS sequence"/>
</dbReference>
<evidence type="ECO:0000256" key="6">
    <source>
        <dbReference type="SAM" id="Phobius"/>
    </source>
</evidence>
<reference evidence="8" key="4">
    <citation type="submission" date="2025-09" db="UniProtKB">
        <authorList>
            <consortium name="Ensembl"/>
        </authorList>
    </citation>
    <scope>IDENTIFICATION</scope>
</reference>
<dbReference type="GeneTree" id="ENSGT00940000154685"/>
<keyword evidence="9" id="KW-1185">Reference proteome</keyword>
<dbReference type="PANTHER" id="PTHR46784:SF1">
    <property type="entry name" value="KILLER CELL LECTIN-LIKE RECEPTOR SUBFAMILY B MEMBER 1"/>
    <property type="match status" value="1"/>
</dbReference>
<keyword evidence="6" id="KW-0812">Transmembrane</keyword>
<dbReference type="InterPro" id="IPR016187">
    <property type="entry name" value="CTDL_fold"/>
</dbReference>
<feature type="transmembrane region" description="Helical" evidence="6">
    <location>
        <begin position="7"/>
        <end position="29"/>
    </location>
</feature>
<accession>K7GAS6</accession>
<protein>
    <recommendedName>
        <fullName evidence="7">C-type lectin domain-containing protein</fullName>
    </recommendedName>
</protein>
<evidence type="ECO:0000256" key="5">
    <source>
        <dbReference type="ARBA" id="ARBA00023157"/>
    </source>
</evidence>
<dbReference type="eggNOG" id="KOG4297">
    <property type="taxonomic scope" value="Eukaryota"/>
</dbReference>
<dbReference type="InterPro" id="IPR051527">
    <property type="entry name" value="KLR_subfamily_B"/>
</dbReference>
<keyword evidence="4 6" id="KW-1133">Transmembrane helix</keyword>
<evidence type="ECO:0000256" key="1">
    <source>
        <dbReference type="ARBA" id="ARBA00004606"/>
    </source>
</evidence>
<name>K7GAS6_PELSI</name>
<dbReference type="SMART" id="SM00034">
    <property type="entry name" value="CLECT"/>
    <property type="match status" value="1"/>
</dbReference>
<dbReference type="InterPro" id="IPR016186">
    <property type="entry name" value="C-type_lectin-like/link_sf"/>
</dbReference>
<organism evidence="8 9">
    <name type="scientific">Pelodiscus sinensis</name>
    <name type="common">Chinese softshell turtle</name>
    <name type="synonym">Trionyx sinensis</name>
    <dbReference type="NCBI Taxonomy" id="13735"/>
    <lineage>
        <taxon>Eukaryota</taxon>
        <taxon>Metazoa</taxon>
        <taxon>Chordata</taxon>
        <taxon>Craniata</taxon>
        <taxon>Vertebrata</taxon>
        <taxon>Euteleostomi</taxon>
        <taxon>Archelosauria</taxon>
        <taxon>Testudinata</taxon>
        <taxon>Testudines</taxon>
        <taxon>Cryptodira</taxon>
        <taxon>Trionychia</taxon>
        <taxon>Trionychidae</taxon>
        <taxon>Pelodiscus</taxon>
    </lineage>
</organism>
<dbReference type="GO" id="GO:0042269">
    <property type="term" value="P:regulation of natural killer cell mediated cytotoxicity"/>
    <property type="evidence" value="ECO:0007669"/>
    <property type="project" value="TreeGrafter"/>
</dbReference>
<dbReference type="Gene3D" id="3.10.100.10">
    <property type="entry name" value="Mannose-Binding Protein A, subunit A"/>
    <property type="match status" value="1"/>
</dbReference>
<keyword evidence="3" id="KW-0735">Signal-anchor</keyword>
<reference evidence="9" key="2">
    <citation type="journal article" date="2013" name="Nat. Genet.">
        <title>The draft genomes of soft-shell turtle and green sea turtle yield insights into the development and evolution of the turtle-specific body plan.</title>
        <authorList>
            <person name="Wang Z."/>
            <person name="Pascual-Anaya J."/>
            <person name="Zadissa A."/>
            <person name="Li W."/>
            <person name="Niimura Y."/>
            <person name="Huang Z."/>
            <person name="Li C."/>
            <person name="White S."/>
            <person name="Xiong Z."/>
            <person name="Fang D."/>
            <person name="Wang B."/>
            <person name="Ming Y."/>
            <person name="Chen Y."/>
            <person name="Zheng Y."/>
            <person name="Kuraku S."/>
            <person name="Pignatelli M."/>
            <person name="Herrero J."/>
            <person name="Beal K."/>
            <person name="Nozawa M."/>
            <person name="Li Q."/>
            <person name="Wang J."/>
            <person name="Zhang H."/>
            <person name="Yu L."/>
            <person name="Shigenobu S."/>
            <person name="Wang J."/>
            <person name="Liu J."/>
            <person name="Flicek P."/>
            <person name="Searle S."/>
            <person name="Wang J."/>
            <person name="Kuratani S."/>
            <person name="Yin Y."/>
            <person name="Aken B."/>
            <person name="Zhang G."/>
            <person name="Irie N."/>
        </authorList>
    </citation>
    <scope>NUCLEOTIDE SEQUENCE [LARGE SCALE GENOMIC DNA]</scope>
    <source>
        <strain evidence="9">Daiwa-1</strain>
    </source>
</reference>
<dbReference type="Pfam" id="PF00059">
    <property type="entry name" value="Lectin_C"/>
    <property type="match status" value="1"/>
</dbReference>
<dbReference type="CDD" id="cd03593">
    <property type="entry name" value="CLECT_NK_receptors_like"/>
    <property type="match status" value="1"/>
</dbReference>
<dbReference type="SUPFAM" id="SSF56436">
    <property type="entry name" value="C-type lectin-like"/>
    <property type="match status" value="1"/>
</dbReference>
<evidence type="ECO:0000313" key="8">
    <source>
        <dbReference type="Ensembl" id="ENSPSIP00000017387.1"/>
    </source>
</evidence>
<reference evidence="9" key="1">
    <citation type="submission" date="2011-10" db="EMBL/GenBank/DDBJ databases">
        <authorList>
            <consortium name="Soft-shell Turtle Genome Consortium"/>
        </authorList>
    </citation>
    <scope>NUCLEOTIDE SEQUENCE [LARGE SCALE GENOMIC DNA]</scope>
    <source>
        <strain evidence="9">Daiwa-1</strain>
    </source>
</reference>
<dbReference type="GO" id="GO:0030246">
    <property type="term" value="F:carbohydrate binding"/>
    <property type="evidence" value="ECO:0007669"/>
    <property type="project" value="UniProtKB-KW"/>
</dbReference>
<feature type="domain" description="C-type lectin" evidence="7">
    <location>
        <begin position="69"/>
        <end position="177"/>
    </location>
</feature>
<evidence type="ECO:0000259" key="7">
    <source>
        <dbReference type="PROSITE" id="PS50041"/>
    </source>
</evidence>
<dbReference type="PANTHER" id="PTHR46784">
    <property type="entry name" value="KILLER CELL LECTIN-LIKE RECEPTOR SUBFAMILY B MEMBER 1"/>
    <property type="match status" value="1"/>
</dbReference>
<dbReference type="GO" id="GO:0038023">
    <property type="term" value="F:signaling receptor activity"/>
    <property type="evidence" value="ECO:0007669"/>
    <property type="project" value="TreeGrafter"/>
</dbReference>
<dbReference type="GO" id="GO:0009986">
    <property type="term" value="C:cell surface"/>
    <property type="evidence" value="ECO:0007669"/>
    <property type="project" value="TreeGrafter"/>
</dbReference>
<dbReference type="InterPro" id="IPR001304">
    <property type="entry name" value="C-type_lectin-like"/>
</dbReference>
<comment type="subcellular location">
    <subcellularLocation>
        <location evidence="1">Membrane</location>
        <topology evidence="1">Single-pass type II membrane protein</topology>
    </subcellularLocation>
</comment>
<sequence>CPRWHRLALRLGAAGILILVGAVIVRGVWTLHTSLAPTWEKYYMDRYPITTKYLKGPGCKLCPPDWLLHRDKCYWVSKNKTSWNESRDDCSGRGSRLLVIWNQDEMTFIQTNSKDGVWLGLTSTSPTRNWTWVDRSLLNTTLFKAVHLPAGNNNCGVIKAYEIHCESCSATSEWICEKGWKIKRCVCMGG</sequence>
<dbReference type="GO" id="GO:0005886">
    <property type="term" value="C:plasma membrane"/>
    <property type="evidence" value="ECO:0007669"/>
    <property type="project" value="TreeGrafter"/>
</dbReference>
<proteinExistence type="predicted"/>
<dbReference type="EMBL" id="AGCU01000880">
    <property type="status" value="NOT_ANNOTATED_CDS"/>
    <property type="molecule type" value="Genomic_DNA"/>
</dbReference>
<keyword evidence="5" id="KW-1015">Disulfide bond</keyword>
<evidence type="ECO:0000313" key="9">
    <source>
        <dbReference type="Proteomes" id="UP000007267"/>
    </source>
</evidence>
<dbReference type="Ensembl" id="ENSPSIT00000017466.1">
    <property type="protein sequence ID" value="ENSPSIP00000017387.1"/>
    <property type="gene ID" value="ENSPSIG00000015438.1"/>
</dbReference>
<evidence type="ECO:0000256" key="4">
    <source>
        <dbReference type="ARBA" id="ARBA00022989"/>
    </source>
</evidence>
<evidence type="ECO:0000256" key="2">
    <source>
        <dbReference type="ARBA" id="ARBA00022734"/>
    </source>
</evidence>
<dbReference type="PROSITE" id="PS50041">
    <property type="entry name" value="C_TYPE_LECTIN_2"/>
    <property type="match status" value="1"/>
</dbReference>
<evidence type="ECO:0000256" key="3">
    <source>
        <dbReference type="ARBA" id="ARBA00022968"/>
    </source>
</evidence>
<reference evidence="8" key="3">
    <citation type="submission" date="2025-08" db="UniProtKB">
        <authorList>
            <consortium name="Ensembl"/>
        </authorList>
    </citation>
    <scope>IDENTIFICATION</scope>
</reference>
<keyword evidence="2" id="KW-0430">Lectin</keyword>
<keyword evidence="6" id="KW-0472">Membrane</keyword>
<dbReference type="InterPro" id="IPR033992">
    <property type="entry name" value="NKR-like_CTLD"/>
</dbReference>
<dbReference type="AlphaFoldDB" id="K7GAS6"/>